<dbReference type="EMBL" id="BAABDD010000008">
    <property type="protein sequence ID" value="GAA3741836.1"/>
    <property type="molecule type" value="Genomic_DNA"/>
</dbReference>
<sequence length="72" mass="7660">MTGMNALAIALADSEVMADTVTPGVLGFLIVAAIGAALYFLMKNMRKHMQIARSSDFAQSTGRDSDHDNDQG</sequence>
<proteinExistence type="predicted"/>
<name>A0ABP7FJY3_9ACTN</name>
<comment type="caution">
    <text evidence="3">The sequence shown here is derived from an EMBL/GenBank/DDBJ whole genome shotgun (WGS) entry which is preliminary data.</text>
</comment>
<dbReference type="Proteomes" id="UP001500908">
    <property type="component" value="Unassembled WGS sequence"/>
</dbReference>
<organism evidence="3 4">
    <name type="scientific">Salinactinospora qingdaonensis</name>
    <dbReference type="NCBI Taxonomy" id="702744"/>
    <lineage>
        <taxon>Bacteria</taxon>
        <taxon>Bacillati</taxon>
        <taxon>Actinomycetota</taxon>
        <taxon>Actinomycetes</taxon>
        <taxon>Streptosporangiales</taxon>
        <taxon>Nocardiopsidaceae</taxon>
        <taxon>Salinactinospora</taxon>
    </lineage>
</organism>
<evidence type="ECO:0000256" key="1">
    <source>
        <dbReference type="SAM" id="MobiDB-lite"/>
    </source>
</evidence>
<feature type="compositionally biased region" description="Basic and acidic residues" evidence="1">
    <location>
        <begin position="63"/>
        <end position="72"/>
    </location>
</feature>
<protein>
    <submittedName>
        <fullName evidence="3">Uncharacterized protein</fullName>
    </submittedName>
</protein>
<dbReference type="RefSeq" id="WP_344970510.1">
    <property type="nucleotide sequence ID" value="NZ_BAABDD010000008.1"/>
</dbReference>
<keyword evidence="4" id="KW-1185">Reference proteome</keyword>
<gene>
    <name evidence="3" type="ORF">GCM10022402_22000</name>
</gene>
<keyword evidence="2" id="KW-1133">Transmembrane helix</keyword>
<reference evidence="4" key="1">
    <citation type="journal article" date="2019" name="Int. J. Syst. Evol. Microbiol.">
        <title>The Global Catalogue of Microorganisms (GCM) 10K type strain sequencing project: providing services to taxonomists for standard genome sequencing and annotation.</title>
        <authorList>
            <consortium name="The Broad Institute Genomics Platform"/>
            <consortium name="The Broad Institute Genome Sequencing Center for Infectious Disease"/>
            <person name="Wu L."/>
            <person name="Ma J."/>
        </authorList>
    </citation>
    <scope>NUCLEOTIDE SEQUENCE [LARGE SCALE GENOMIC DNA]</scope>
    <source>
        <strain evidence="4">JCM 17137</strain>
    </source>
</reference>
<feature type="transmembrane region" description="Helical" evidence="2">
    <location>
        <begin position="20"/>
        <end position="41"/>
    </location>
</feature>
<keyword evidence="2" id="KW-0812">Transmembrane</keyword>
<feature type="compositionally biased region" description="Polar residues" evidence="1">
    <location>
        <begin position="53"/>
        <end position="62"/>
    </location>
</feature>
<evidence type="ECO:0000313" key="4">
    <source>
        <dbReference type="Proteomes" id="UP001500908"/>
    </source>
</evidence>
<accession>A0ABP7FJY3</accession>
<evidence type="ECO:0000256" key="2">
    <source>
        <dbReference type="SAM" id="Phobius"/>
    </source>
</evidence>
<feature type="region of interest" description="Disordered" evidence="1">
    <location>
        <begin position="53"/>
        <end position="72"/>
    </location>
</feature>
<keyword evidence="2" id="KW-0472">Membrane</keyword>
<evidence type="ECO:0000313" key="3">
    <source>
        <dbReference type="EMBL" id="GAA3741836.1"/>
    </source>
</evidence>